<dbReference type="EMBL" id="MHSA01000003">
    <property type="protein sequence ID" value="OHA34991.1"/>
    <property type="molecule type" value="Genomic_DNA"/>
</dbReference>
<gene>
    <name evidence="1" type="ORF">A2938_01320</name>
</gene>
<comment type="caution">
    <text evidence="1">The sequence shown here is derived from an EMBL/GenBank/DDBJ whole genome shotgun (WGS) entry which is preliminary data.</text>
</comment>
<evidence type="ECO:0000313" key="2">
    <source>
        <dbReference type="Proteomes" id="UP000177797"/>
    </source>
</evidence>
<dbReference type="GO" id="GO:0006355">
    <property type="term" value="P:regulation of DNA-templated transcription"/>
    <property type="evidence" value="ECO:0007669"/>
    <property type="project" value="InterPro"/>
</dbReference>
<proteinExistence type="predicted"/>
<accession>A0A1G2NHW8</accession>
<evidence type="ECO:0000313" key="1">
    <source>
        <dbReference type="EMBL" id="OHA34991.1"/>
    </source>
</evidence>
<dbReference type="Gene3D" id="1.10.1220.10">
    <property type="entry name" value="Met repressor-like"/>
    <property type="match status" value="1"/>
</dbReference>
<dbReference type="Proteomes" id="UP000177797">
    <property type="component" value="Unassembled WGS sequence"/>
</dbReference>
<sequence length="90" mass="9904">METTMVIKTNKKLRNEAKAVAGNLGIPLTTVLNALLKQFVREQRLTVSSDATPTKTKLALWEEISAEMDSAVGVKSFSDVEDLIKDLRLA</sequence>
<name>A0A1G2NHW8_9BACT</name>
<evidence type="ECO:0008006" key="3">
    <source>
        <dbReference type="Google" id="ProtNLM"/>
    </source>
</evidence>
<dbReference type="AlphaFoldDB" id="A0A1G2NHW8"/>
<organism evidence="1 2">
    <name type="scientific">Candidatus Taylorbacteria bacterium RIFCSPLOWO2_01_FULL_48_100</name>
    <dbReference type="NCBI Taxonomy" id="1802322"/>
    <lineage>
        <taxon>Bacteria</taxon>
        <taxon>Candidatus Tayloriibacteriota</taxon>
    </lineage>
</organism>
<protein>
    <recommendedName>
        <fullName evidence="3">Addiction module antitoxin RelB</fullName>
    </recommendedName>
</protein>
<dbReference type="InterPro" id="IPR013321">
    <property type="entry name" value="Arc_rbn_hlx_hlx"/>
</dbReference>
<reference evidence="1 2" key="1">
    <citation type="journal article" date="2016" name="Nat. Commun.">
        <title>Thousands of microbial genomes shed light on interconnected biogeochemical processes in an aquifer system.</title>
        <authorList>
            <person name="Anantharaman K."/>
            <person name="Brown C.T."/>
            <person name="Hug L.A."/>
            <person name="Sharon I."/>
            <person name="Castelle C.J."/>
            <person name="Probst A.J."/>
            <person name="Thomas B.C."/>
            <person name="Singh A."/>
            <person name="Wilkins M.J."/>
            <person name="Karaoz U."/>
            <person name="Brodie E.L."/>
            <person name="Williams K.H."/>
            <person name="Hubbard S.S."/>
            <person name="Banfield J.F."/>
        </authorList>
    </citation>
    <scope>NUCLEOTIDE SEQUENCE [LARGE SCALE GENOMIC DNA]</scope>
</reference>